<sequence length="66" mass="7742">MLETYHYAIMKNAQRAGMSLTHARDLQQMDHPVSWILYVNAPDPRESYRNYCPRRNVDSDDPLAAF</sequence>
<evidence type="ECO:0000313" key="1">
    <source>
        <dbReference type="EMBL" id="KAI0091526.1"/>
    </source>
</evidence>
<name>A0ACB8UBG5_9APHY</name>
<dbReference type="EMBL" id="MU274905">
    <property type="protein sequence ID" value="KAI0091526.1"/>
    <property type="molecule type" value="Genomic_DNA"/>
</dbReference>
<organism evidence="1 2">
    <name type="scientific">Irpex rosettiformis</name>
    <dbReference type="NCBI Taxonomy" id="378272"/>
    <lineage>
        <taxon>Eukaryota</taxon>
        <taxon>Fungi</taxon>
        <taxon>Dikarya</taxon>
        <taxon>Basidiomycota</taxon>
        <taxon>Agaricomycotina</taxon>
        <taxon>Agaricomycetes</taxon>
        <taxon>Polyporales</taxon>
        <taxon>Irpicaceae</taxon>
        <taxon>Irpex</taxon>
    </lineage>
</organism>
<comment type="caution">
    <text evidence="1">The sequence shown here is derived from an EMBL/GenBank/DDBJ whole genome shotgun (WGS) entry which is preliminary data.</text>
</comment>
<accession>A0ACB8UBG5</accession>
<keyword evidence="2" id="KW-1185">Reference proteome</keyword>
<reference evidence="1" key="1">
    <citation type="journal article" date="2021" name="Environ. Microbiol.">
        <title>Gene family expansions and transcriptome signatures uncover fungal adaptations to wood decay.</title>
        <authorList>
            <person name="Hage H."/>
            <person name="Miyauchi S."/>
            <person name="Viragh M."/>
            <person name="Drula E."/>
            <person name="Min B."/>
            <person name="Chaduli D."/>
            <person name="Navarro D."/>
            <person name="Favel A."/>
            <person name="Norest M."/>
            <person name="Lesage-Meessen L."/>
            <person name="Balint B."/>
            <person name="Merenyi Z."/>
            <person name="de Eugenio L."/>
            <person name="Morin E."/>
            <person name="Martinez A.T."/>
            <person name="Baldrian P."/>
            <person name="Stursova M."/>
            <person name="Martinez M.J."/>
            <person name="Novotny C."/>
            <person name="Magnuson J.K."/>
            <person name="Spatafora J.W."/>
            <person name="Maurice S."/>
            <person name="Pangilinan J."/>
            <person name="Andreopoulos W."/>
            <person name="LaButti K."/>
            <person name="Hundley H."/>
            <person name="Na H."/>
            <person name="Kuo A."/>
            <person name="Barry K."/>
            <person name="Lipzen A."/>
            <person name="Henrissat B."/>
            <person name="Riley R."/>
            <person name="Ahrendt S."/>
            <person name="Nagy L.G."/>
            <person name="Grigoriev I.V."/>
            <person name="Martin F."/>
            <person name="Rosso M.N."/>
        </authorList>
    </citation>
    <scope>NUCLEOTIDE SEQUENCE</scope>
    <source>
        <strain evidence="1">CBS 384.51</strain>
    </source>
</reference>
<gene>
    <name evidence="1" type="ORF">BDY19DRAFT_630700</name>
</gene>
<evidence type="ECO:0000313" key="2">
    <source>
        <dbReference type="Proteomes" id="UP001055072"/>
    </source>
</evidence>
<proteinExistence type="predicted"/>
<dbReference type="Proteomes" id="UP001055072">
    <property type="component" value="Unassembled WGS sequence"/>
</dbReference>
<protein>
    <submittedName>
        <fullName evidence="1">Uncharacterized protein</fullName>
    </submittedName>
</protein>